<proteinExistence type="predicted"/>
<evidence type="ECO:0000259" key="2">
    <source>
        <dbReference type="Pfam" id="PF10536"/>
    </source>
</evidence>
<dbReference type="Pfam" id="PF10536">
    <property type="entry name" value="PMD"/>
    <property type="match status" value="1"/>
</dbReference>
<dbReference type="InterPro" id="IPR044824">
    <property type="entry name" value="MAIN-like"/>
</dbReference>
<evidence type="ECO:0000313" key="4">
    <source>
        <dbReference type="Proteomes" id="UP000828251"/>
    </source>
</evidence>
<sequence>MTSEASEKGGTPICHAHFTGDIELCQGPYRALRGWVNGLGYPPVERLMPYLELAGFGLAVLIQMFDLRYDLISALIECWHSKTHTFHLSCGEHTVTLEDVALQLWLPIDGSAITSNVRLYSWGSTILVMLYCELCRTTKPDAVDIVWDNRMVRRSQMDISFDLQPSLEYIQWYFSTRKSYLLGEQSTVVSPHMYRLGVYEPEPELEPELEPKPEPKLEPKPEPEPELELD</sequence>
<dbReference type="AlphaFoldDB" id="A0A9D3VVF7"/>
<feature type="region of interest" description="Disordered" evidence="1">
    <location>
        <begin position="202"/>
        <end position="230"/>
    </location>
</feature>
<comment type="caution">
    <text evidence="3">The sequence shown here is derived from an EMBL/GenBank/DDBJ whole genome shotgun (WGS) entry which is preliminary data.</text>
</comment>
<feature type="domain" description="Aminotransferase-like plant mobile" evidence="2">
    <location>
        <begin position="55"/>
        <end position="117"/>
    </location>
</feature>
<accession>A0A9D3VVF7</accession>
<reference evidence="3 4" key="1">
    <citation type="journal article" date="2021" name="Plant Biotechnol. J.">
        <title>Multi-omics assisted identification of the key and species-specific regulatory components of drought-tolerant mechanisms in Gossypium stocksii.</title>
        <authorList>
            <person name="Yu D."/>
            <person name="Ke L."/>
            <person name="Zhang D."/>
            <person name="Wu Y."/>
            <person name="Sun Y."/>
            <person name="Mei J."/>
            <person name="Sun J."/>
            <person name="Sun Y."/>
        </authorList>
    </citation>
    <scope>NUCLEOTIDE SEQUENCE [LARGE SCALE GENOMIC DNA]</scope>
    <source>
        <strain evidence="4">cv. E1</strain>
        <tissue evidence="3">Leaf</tissue>
    </source>
</reference>
<dbReference type="PANTHER" id="PTHR46033">
    <property type="entry name" value="PROTEIN MAIN-LIKE 2"/>
    <property type="match status" value="1"/>
</dbReference>
<dbReference type="PANTHER" id="PTHR46033:SF8">
    <property type="entry name" value="PROTEIN MAINTENANCE OF MERISTEMS-LIKE"/>
    <property type="match status" value="1"/>
</dbReference>
<dbReference type="GO" id="GO:0010073">
    <property type="term" value="P:meristem maintenance"/>
    <property type="evidence" value="ECO:0007669"/>
    <property type="project" value="InterPro"/>
</dbReference>
<dbReference type="Proteomes" id="UP000828251">
    <property type="component" value="Unassembled WGS sequence"/>
</dbReference>
<dbReference type="EMBL" id="JAIQCV010000005">
    <property type="protein sequence ID" value="KAH1098132.1"/>
    <property type="molecule type" value="Genomic_DNA"/>
</dbReference>
<dbReference type="OrthoDB" id="1937804at2759"/>
<feature type="compositionally biased region" description="Basic and acidic residues" evidence="1">
    <location>
        <begin position="209"/>
        <end position="223"/>
    </location>
</feature>
<evidence type="ECO:0000313" key="3">
    <source>
        <dbReference type="EMBL" id="KAH1098132.1"/>
    </source>
</evidence>
<protein>
    <recommendedName>
        <fullName evidence="2">Aminotransferase-like plant mobile domain-containing protein</fullName>
    </recommendedName>
</protein>
<keyword evidence="4" id="KW-1185">Reference proteome</keyword>
<organism evidence="3 4">
    <name type="scientific">Gossypium stocksii</name>
    <dbReference type="NCBI Taxonomy" id="47602"/>
    <lineage>
        <taxon>Eukaryota</taxon>
        <taxon>Viridiplantae</taxon>
        <taxon>Streptophyta</taxon>
        <taxon>Embryophyta</taxon>
        <taxon>Tracheophyta</taxon>
        <taxon>Spermatophyta</taxon>
        <taxon>Magnoliopsida</taxon>
        <taxon>eudicotyledons</taxon>
        <taxon>Gunneridae</taxon>
        <taxon>Pentapetalae</taxon>
        <taxon>rosids</taxon>
        <taxon>malvids</taxon>
        <taxon>Malvales</taxon>
        <taxon>Malvaceae</taxon>
        <taxon>Malvoideae</taxon>
        <taxon>Gossypium</taxon>
    </lineage>
</organism>
<gene>
    <name evidence="3" type="ORF">J1N35_015053</name>
</gene>
<dbReference type="InterPro" id="IPR019557">
    <property type="entry name" value="AminoTfrase-like_pln_mobile"/>
</dbReference>
<name>A0A9D3VVF7_9ROSI</name>
<evidence type="ECO:0000256" key="1">
    <source>
        <dbReference type="SAM" id="MobiDB-lite"/>
    </source>
</evidence>